<dbReference type="Pfam" id="PF00487">
    <property type="entry name" value="FA_desaturase"/>
    <property type="match status" value="1"/>
</dbReference>
<evidence type="ECO:0000313" key="7">
    <source>
        <dbReference type="Proteomes" id="UP001408789"/>
    </source>
</evidence>
<dbReference type="Proteomes" id="UP001408789">
    <property type="component" value="Unassembled WGS sequence"/>
</dbReference>
<feature type="transmembrane region" description="Helical" evidence="4">
    <location>
        <begin position="50"/>
        <end position="73"/>
    </location>
</feature>
<accession>A0AAP0CSQ9</accession>
<keyword evidence="4" id="KW-0472">Membrane</keyword>
<feature type="transmembrane region" description="Helical" evidence="4">
    <location>
        <begin position="79"/>
        <end position="99"/>
    </location>
</feature>
<evidence type="ECO:0000256" key="4">
    <source>
        <dbReference type="SAM" id="Phobius"/>
    </source>
</evidence>
<comment type="subcellular location">
    <subcellularLocation>
        <location evidence="1">Membrane</location>
    </subcellularLocation>
</comment>
<feature type="transmembrane region" description="Helical" evidence="4">
    <location>
        <begin position="243"/>
        <end position="267"/>
    </location>
</feature>
<reference evidence="6 7" key="1">
    <citation type="submission" date="2024-04" db="EMBL/GenBank/DDBJ databases">
        <title>The reference genome of an endangered Asteraceae, Deinandra increscens subsp. villosa, native to the Central Coast of California.</title>
        <authorList>
            <person name="Guilliams M."/>
            <person name="Hasenstab-Lehman K."/>
            <person name="Meyer R."/>
            <person name="Mcevoy S."/>
        </authorList>
    </citation>
    <scope>NUCLEOTIDE SEQUENCE [LARGE SCALE GENOMIC DNA]</scope>
    <source>
        <tissue evidence="6">Leaf</tissue>
    </source>
</reference>
<proteinExistence type="inferred from homology"/>
<evidence type="ECO:0000259" key="5">
    <source>
        <dbReference type="Pfam" id="PF00487"/>
    </source>
</evidence>
<dbReference type="GO" id="GO:0016491">
    <property type="term" value="F:oxidoreductase activity"/>
    <property type="evidence" value="ECO:0007669"/>
    <property type="project" value="UniProtKB-KW"/>
</dbReference>
<organism evidence="6 7">
    <name type="scientific">Deinandra increscens subsp. villosa</name>
    <dbReference type="NCBI Taxonomy" id="3103831"/>
    <lineage>
        <taxon>Eukaryota</taxon>
        <taxon>Viridiplantae</taxon>
        <taxon>Streptophyta</taxon>
        <taxon>Embryophyta</taxon>
        <taxon>Tracheophyta</taxon>
        <taxon>Spermatophyta</taxon>
        <taxon>Magnoliopsida</taxon>
        <taxon>eudicotyledons</taxon>
        <taxon>Gunneridae</taxon>
        <taxon>Pentapetalae</taxon>
        <taxon>asterids</taxon>
        <taxon>campanulids</taxon>
        <taxon>Asterales</taxon>
        <taxon>Asteraceae</taxon>
        <taxon>Asteroideae</taxon>
        <taxon>Heliantheae alliance</taxon>
        <taxon>Madieae</taxon>
        <taxon>Madiinae</taxon>
        <taxon>Deinandra</taxon>
    </lineage>
</organism>
<keyword evidence="4" id="KW-0812">Transmembrane</keyword>
<dbReference type="AlphaFoldDB" id="A0AAP0CSQ9"/>
<protein>
    <recommendedName>
        <fullName evidence="5">Fatty acid desaturase domain-containing protein</fullName>
    </recommendedName>
</protein>
<evidence type="ECO:0000256" key="3">
    <source>
        <dbReference type="ARBA" id="ARBA00023002"/>
    </source>
</evidence>
<evidence type="ECO:0000313" key="6">
    <source>
        <dbReference type="EMBL" id="KAK9059913.1"/>
    </source>
</evidence>
<feature type="domain" description="Fatty acid desaturase" evidence="5">
    <location>
        <begin position="81"/>
        <end position="340"/>
    </location>
</feature>
<dbReference type="PANTHER" id="PTHR32100">
    <property type="entry name" value="OMEGA-6 FATTY ACID DESATURASE, CHLOROPLASTIC"/>
    <property type="match status" value="1"/>
</dbReference>
<dbReference type="GO" id="GO:0016020">
    <property type="term" value="C:membrane"/>
    <property type="evidence" value="ECO:0007669"/>
    <property type="project" value="UniProtKB-SubCell"/>
</dbReference>
<gene>
    <name evidence="6" type="ORF">SSX86_020617</name>
</gene>
<evidence type="ECO:0000256" key="1">
    <source>
        <dbReference type="ARBA" id="ARBA00004370"/>
    </source>
</evidence>
<dbReference type="EMBL" id="JBCNJP010000020">
    <property type="protein sequence ID" value="KAK9059913.1"/>
    <property type="molecule type" value="Genomic_DNA"/>
</dbReference>
<keyword evidence="4" id="KW-1133">Transmembrane helix</keyword>
<evidence type="ECO:0000256" key="2">
    <source>
        <dbReference type="ARBA" id="ARBA00009295"/>
    </source>
</evidence>
<dbReference type="InterPro" id="IPR005804">
    <property type="entry name" value="FA_desaturase_dom"/>
</dbReference>
<comment type="similarity">
    <text evidence="2">Belongs to the fatty acid desaturase type 1 family.</text>
</comment>
<sequence length="376" mass="43760">MGAGERMNEATTNKNVLKRVPNEKTPFEISDLKKAIPLHCFKRSLATSSYYLLCDIAVCYTLYHLASNCIPLLPKPVNYIAWPIYWFCQGSFFMGIWIIGHDLGHNCFSEYEWLDDAIGLVCHSALLTPYFSFKYSHNSHHVHNNSIEYDEVWVPKRKKDTLYSEVLNNPMGNMIFNVIRLLLSFPMYFTFNTHGRKYDGFASHFYPWSPIFTESEREQIWISDAGMLLAYYTLYKVAATTSATWLFCIYGAPLMIMNAHFVVFTFLHHSHPSIPQFDSKGWDWIRAALSTVDRDYGVFNTIFHDVTCAHVVHHLIPNMPHYHIVEATKAVKPILGDYYKYDDTPILKAFLRETKECIFVEPDEGEENSGVYWFRR</sequence>
<dbReference type="CDD" id="cd03507">
    <property type="entry name" value="Delta12-FADS-like"/>
    <property type="match status" value="1"/>
</dbReference>
<dbReference type="InterPro" id="IPR012171">
    <property type="entry name" value="Fatty_acid_desaturase"/>
</dbReference>
<name>A0AAP0CSQ9_9ASTR</name>
<comment type="caution">
    <text evidence="6">The sequence shown here is derived from an EMBL/GenBank/DDBJ whole genome shotgun (WGS) entry which is preliminary data.</text>
</comment>
<dbReference type="GO" id="GO:0006629">
    <property type="term" value="P:lipid metabolic process"/>
    <property type="evidence" value="ECO:0007669"/>
    <property type="project" value="InterPro"/>
</dbReference>
<keyword evidence="7" id="KW-1185">Reference proteome</keyword>
<keyword evidence="3" id="KW-0560">Oxidoreductase</keyword>